<keyword evidence="3 5" id="KW-1133">Transmembrane helix</keyword>
<dbReference type="PANTHER" id="PTHR11785:SF512">
    <property type="entry name" value="SOBREMESA, ISOFORM B"/>
    <property type="match status" value="1"/>
</dbReference>
<sequence>MDVSASGRRPTLSVLQASAMLVGVVVGIGIFRTPPVVAANVAGPTEFLALWVAGGLLMIIGALCYAELGSAYPNSGGEYHYLHRAYGRFPSFLFAFGRMTVMQTGALAAVAFAYGDYANVLLPLGAYGSAIHAASCIVLFTVLQLFGTNITGKSQLTLTILTIGTLFLVIGAAFFAEPAAIVPASETASSALPATSAGLALVFILLTYGGWNEAAYLSGEVRDARRNMARVLLLGTVFILALYFVYNSALLYIFGFGGLRETKTIIEGPIADVFGTVGTTVIALIICAAAISTINATIFTGARSMFALGQDFPLFAPLGRLSGTNATPTTALLVQCAIALVLVVAGAGARDGFKAMVEYTAPTFWAFLFLIGLSVILFRHREPGRPESFRVPLYPLPPLIFCAMCIYLFYSSVMYTGKGALVGLAILAAGVPVYWFGRGRTGSRDGAGAKAAPASNPAE</sequence>
<feature type="transmembrane region" description="Helical" evidence="5">
    <location>
        <begin position="274"/>
        <end position="298"/>
    </location>
</feature>
<dbReference type="HOGENOM" id="CLU_007946_3_4_5"/>
<evidence type="ECO:0000256" key="4">
    <source>
        <dbReference type="ARBA" id="ARBA00023136"/>
    </source>
</evidence>
<gene>
    <name evidence="6" type="ORF">W911_01315</name>
</gene>
<dbReference type="InterPro" id="IPR002293">
    <property type="entry name" value="AA/rel_permease1"/>
</dbReference>
<feature type="transmembrane region" description="Helical" evidence="5">
    <location>
        <begin position="231"/>
        <end position="254"/>
    </location>
</feature>
<comment type="subcellular location">
    <subcellularLocation>
        <location evidence="1">Membrane</location>
        <topology evidence="1">Multi-pass membrane protein</topology>
    </subcellularLocation>
</comment>
<proteinExistence type="predicted"/>
<dbReference type="PIRSF" id="PIRSF006060">
    <property type="entry name" value="AA_transporter"/>
    <property type="match status" value="1"/>
</dbReference>
<evidence type="ECO:0000256" key="2">
    <source>
        <dbReference type="ARBA" id="ARBA00022692"/>
    </source>
</evidence>
<dbReference type="PATRIC" id="fig|1029756.8.peg.278"/>
<feature type="transmembrane region" description="Helical" evidence="5">
    <location>
        <begin position="330"/>
        <end position="349"/>
    </location>
</feature>
<feature type="transmembrane region" description="Helical" evidence="5">
    <location>
        <begin position="416"/>
        <end position="436"/>
    </location>
</feature>
<dbReference type="Gene3D" id="1.20.1740.10">
    <property type="entry name" value="Amino acid/polyamine transporter I"/>
    <property type="match status" value="1"/>
</dbReference>
<dbReference type="EMBL" id="CP006912">
    <property type="protein sequence ID" value="AHB47340.1"/>
    <property type="molecule type" value="Genomic_DNA"/>
</dbReference>
<evidence type="ECO:0000256" key="3">
    <source>
        <dbReference type="ARBA" id="ARBA00022989"/>
    </source>
</evidence>
<dbReference type="GO" id="GO:0015179">
    <property type="term" value="F:L-amino acid transmembrane transporter activity"/>
    <property type="evidence" value="ECO:0007669"/>
    <property type="project" value="TreeGrafter"/>
</dbReference>
<dbReference type="Pfam" id="PF13520">
    <property type="entry name" value="AA_permease_2"/>
    <property type="match status" value="1"/>
</dbReference>
<dbReference type="InterPro" id="IPR050598">
    <property type="entry name" value="AminoAcid_Transporter"/>
</dbReference>
<dbReference type="Proteomes" id="UP000018542">
    <property type="component" value="Chromosome"/>
</dbReference>
<feature type="transmembrane region" description="Helical" evidence="5">
    <location>
        <begin position="158"/>
        <end position="176"/>
    </location>
</feature>
<feature type="transmembrane region" description="Helical" evidence="5">
    <location>
        <begin position="361"/>
        <end position="379"/>
    </location>
</feature>
<protein>
    <submittedName>
        <fullName evidence="6">Amino acid permease</fullName>
    </submittedName>
</protein>
<evidence type="ECO:0000313" key="6">
    <source>
        <dbReference type="EMBL" id="AHB47340.1"/>
    </source>
</evidence>
<feature type="transmembrane region" description="Helical" evidence="5">
    <location>
        <begin position="126"/>
        <end position="146"/>
    </location>
</feature>
<dbReference type="AlphaFoldDB" id="V5SBE2"/>
<evidence type="ECO:0000256" key="5">
    <source>
        <dbReference type="SAM" id="Phobius"/>
    </source>
</evidence>
<feature type="transmembrane region" description="Helical" evidence="5">
    <location>
        <begin position="89"/>
        <end position="114"/>
    </location>
</feature>
<feature type="transmembrane region" description="Helical" evidence="5">
    <location>
        <begin position="391"/>
        <end position="410"/>
    </location>
</feature>
<dbReference type="STRING" id="1029756.W911_01315"/>
<evidence type="ECO:0000313" key="7">
    <source>
        <dbReference type="Proteomes" id="UP000018542"/>
    </source>
</evidence>
<feature type="transmembrane region" description="Helical" evidence="5">
    <location>
        <begin position="12"/>
        <end position="31"/>
    </location>
</feature>
<keyword evidence="4 5" id="KW-0472">Membrane</keyword>
<dbReference type="GO" id="GO:0016020">
    <property type="term" value="C:membrane"/>
    <property type="evidence" value="ECO:0007669"/>
    <property type="project" value="UniProtKB-SubCell"/>
</dbReference>
<evidence type="ECO:0000256" key="1">
    <source>
        <dbReference type="ARBA" id="ARBA00004141"/>
    </source>
</evidence>
<organism evidence="6 7">
    <name type="scientific">Hyphomicrobium nitrativorans NL23</name>
    <dbReference type="NCBI Taxonomy" id="1029756"/>
    <lineage>
        <taxon>Bacteria</taxon>
        <taxon>Pseudomonadati</taxon>
        <taxon>Pseudomonadota</taxon>
        <taxon>Alphaproteobacteria</taxon>
        <taxon>Hyphomicrobiales</taxon>
        <taxon>Hyphomicrobiaceae</taxon>
        <taxon>Hyphomicrobium</taxon>
    </lineage>
</organism>
<dbReference type="OrthoDB" id="9762947at2"/>
<feature type="transmembrane region" description="Helical" evidence="5">
    <location>
        <begin position="188"/>
        <end position="211"/>
    </location>
</feature>
<accession>V5SBE2</accession>
<name>V5SBE2_9HYPH</name>
<keyword evidence="7" id="KW-1185">Reference proteome</keyword>
<dbReference type="PANTHER" id="PTHR11785">
    <property type="entry name" value="AMINO ACID TRANSPORTER"/>
    <property type="match status" value="1"/>
</dbReference>
<feature type="transmembrane region" description="Helical" evidence="5">
    <location>
        <begin position="47"/>
        <end position="68"/>
    </location>
</feature>
<dbReference type="RefSeq" id="WP_023785703.1">
    <property type="nucleotide sequence ID" value="NC_022997.1"/>
</dbReference>
<keyword evidence="2 5" id="KW-0812">Transmembrane</keyword>
<dbReference type="KEGG" id="hni:W911_01315"/>
<reference evidence="6 7" key="1">
    <citation type="journal article" date="2014" name="Genome Announc.">
        <title>Complete Genome Sequence of Hyphomicrobium nitrativorans Strain NL23, a Denitrifying Bacterium Isolated from Biofilm of a Methanol-Fed Denitrification System Treating Seawater at the Montreal Biodome.</title>
        <authorList>
            <person name="Martineau C."/>
            <person name="Villeneuve C."/>
            <person name="Mauffrey F."/>
            <person name="Villemur R."/>
        </authorList>
    </citation>
    <scope>NUCLEOTIDE SEQUENCE [LARGE SCALE GENOMIC DNA]</scope>
    <source>
        <strain evidence="6">NL23</strain>
    </source>
</reference>